<dbReference type="OrthoDB" id="6738117at2759"/>
<gene>
    <name evidence="1" type="ORF">AVEN_200979_1</name>
</gene>
<sequence length="744" mass="87476">MEVIIAIDTSESTLFVPRYYTTVNTLIDKHPDSTLISWNTFAKFVTDKRVLSSSDAKGCTYFDKCLKLLLSLKGEYHLIVTTDGQVYNETVCQNIVETSKLISTIKKVEIHFIGDLKKMNTKIISIFEKIPQVQGFQNGKPMGKTKPIFRLKDLQLENLRDENKFGDFLMEIVSKKNIDKKELRKILKKFEVQILNEYSKEATDNLSGQITNFFSDKEHVACARFIQTKYSNYITDKKKIQSRIQQILNMLDNPQHMYSLENFKSLTDVPVEEITTEKTPLVLEETNCDVDCDIMFEQCMNVCMLIKDLVDENDSILKTNFKKFAECPFELLNHQDLLDRLSKFVEYYKVDLKTYKMLPNKHKSPFTRDKLKGAYVFHNSNTDFEKLILHNSRSISILFGKENKLPGNRYVWNVVFLYAMSKVHPVWKEYKDLLWDEIRYIAENATVYISLSNLINPNIKTKLEIALWYCVNVSPLAFPNSSKNRIRAAGSSLYEFYSDIYEIPEAVSLDLLNTWILWKYLVRNHTRPGMKSEIIAQFFNHKTINDKLVFFTGPVKERCGYLKQFDKELIMKTYSHFQNTEKPSLYDKIDLRDDIMEIKTWLDSLNIKIMVQGDEDEEKALEELSHVKINPKTCHPFVICPKTKKYWKECANIYDIFSESYVRLFRKYCIRYKKFPLQAKDLIAYHSEICLSRERLMIYNESIMYSKMNKILEIFASVMQLYSCDEFLKLTNMYCSESIRLQNE</sequence>
<proteinExistence type="predicted"/>
<organism evidence="1 2">
    <name type="scientific">Araneus ventricosus</name>
    <name type="common">Orbweaver spider</name>
    <name type="synonym">Epeira ventricosa</name>
    <dbReference type="NCBI Taxonomy" id="182803"/>
    <lineage>
        <taxon>Eukaryota</taxon>
        <taxon>Metazoa</taxon>
        <taxon>Ecdysozoa</taxon>
        <taxon>Arthropoda</taxon>
        <taxon>Chelicerata</taxon>
        <taxon>Arachnida</taxon>
        <taxon>Araneae</taxon>
        <taxon>Araneomorphae</taxon>
        <taxon>Entelegynae</taxon>
        <taxon>Araneoidea</taxon>
        <taxon>Araneidae</taxon>
        <taxon>Araneus</taxon>
    </lineage>
</organism>
<name>A0A4Y2TMN3_ARAVE</name>
<comment type="caution">
    <text evidence="1">The sequence shown here is derived from an EMBL/GenBank/DDBJ whole genome shotgun (WGS) entry which is preliminary data.</text>
</comment>
<protein>
    <submittedName>
        <fullName evidence="1">Uncharacterized protein</fullName>
    </submittedName>
</protein>
<dbReference type="AlphaFoldDB" id="A0A4Y2TMN3"/>
<evidence type="ECO:0000313" key="2">
    <source>
        <dbReference type="Proteomes" id="UP000499080"/>
    </source>
</evidence>
<keyword evidence="2" id="KW-1185">Reference proteome</keyword>
<evidence type="ECO:0000313" key="1">
    <source>
        <dbReference type="EMBL" id="GBO01915.1"/>
    </source>
</evidence>
<accession>A0A4Y2TMN3</accession>
<dbReference type="EMBL" id="BGPR01029839">
    <property type="protein sequence ID" value="GBO01915.1"/>
    <property type="molecule type" value="Genomic_DNA"/>
</dbReference>
<dbReference type="Proteomes" id="UP000499080">
    <property type="component" value="Unassembled WGS sequence"/>
</dbReference>
<reference evidence="1 2" key="1">
    <citation type="journal article" date="2019" name="Sci. Rep.">
        <title>Orb-weaving spider Araneus ventricosus genome elucidates the spidroin gene catalogue.</title>
        <authorList>
            <person name="Kono N."/>
            <person name="Nakamura H."/>
            <person name="Ohtoshi R."/>
            <person name="Moran D.A.P."/>
            <person name="Shinohara A."/>
            <person name="Yoshida Y."/>
            <person name="Fujiwara M."/>
            <person name="Mori M."/>
            <person name="Tomita M."/>
            <person name="Arakawa K."/>
        </authorList>
    </citation>
    <scope>NUCLEOTIDE SEQUENCE [LARGE SCALE GENOMIC DNA]</scope>
</reference>